<organism evidence="2 3">
    <name type="scientific">Colwellia marinimaniae</name>
    <dbReference type="NCBI Taxonomy" id="1513592"/>
    <lineage>
        <taxon>Bacteria</taxon>
        <taxon>Pseudomonadati</taxon>
        <taxon>Pseudomonadota</taxon>
        <taxon>Gammaproteobacteria</taxon>
        <taxon>Alteromonadales</taxon>
        <taxon>Colwelliaceae</taxon>
        <taxon>Colwellia</taxon>
    </lineage>
</organism>
<keyword evidence="3" id="KW-1185">Reference proteome</keyword>
<dbReference type="PANTHER" id="PTHR37023">
    <property type="entry name" value="TRANSPOSASE"/>
    <property type="match status" value="1"/>
</dbReference>
<accession>A0ABQ0N0B3</accession>
<evidence type="ECO:0000313" key="2">
    <source>
        <dbReference type="EMBL" id="GAW98030.1"/>
    </source>
</evidence>
<feature type="domain" description="Transposase IS801/IS1294" evidence="1">
    <location>
        <begin position="8"/>
        <end position="103"/>
    </location>
</feature>
<dbReference type="Pfam" id="PF04986">
    <property type="entry name" value="Y2_Tnp"/>
    <property type="match status" value="1"/>
</dbReference>
<name>A0ABQ0N0B3_9GAMM</name>
<evidence type="ECO:0000313" key="3">
    <source>
        <dbReference type="Proteomes" id="UP000197068"/>
    </source>
</evidence>
<dbReference type="PANTHER" id="PTHR37023:SF1">
    <property type="entry name" value="ISSOD25 TRANSPOSASE TNPA_ISSOD25"/>
    <property type="match status" value="1"/>
</dbReference>
<dbReference type="InterPro" id="IPR007069">
    <property type="entry name" value="Transposase_32"/>
</dbReference>
<proteinExistence type="predicted"/>
<sequence length="155" mass="17677">MCNAHYYLPSNTPTSWVSDCQYAGKGDSALTYLARYLYRGVVSEKNILSLTNGQVTFQYQESNTKEFTTITEPATEFLWRVLQHVLPRGFRRTRNYGFLHGNAKQTLHWLQLMLKVVLPPIVISDKKGVCCPHCKTIMTLALIRIGHRIISGQSI</sequence>
<evidence type="ECO:0000259" key="1">
    <source>
        <dbReference type="Pfam" id="PF04986"/>
    </source>
</evidence>
<comment type="caution">
    <text evidence="2">The sequence shown here is derived from an EMBL/GenBank/DDBJ whole genome shotgun (WGS) entry which is preliminary data.</text>
</comment>
<protein>
    <submittedName>
        <fullName evidence="2">IS91 family transposase</fullName>
    </submittedName>
</protein>
<gene>
    <name evidence="2" type="ORF">MTCD1_03690</name>
</gene>
<reference evidence="2 3" key="1">
    <citation type="submission" date="2017-06" db="EMBL/GenBank/DDBJ databases">
        <title>Whole Genome Sequences of Colwellia marinimaniae MTCD1.</title>
        <authorList>
            <person name="Kusumoto H."/>
            <person name="Inoue M."/>
            <person name="Tanikawa K."/>
            <person name="Maeji H."/>
            <person name="Cameron J.H."/>
            <person name="Bartlett D.H."/>
        </authorList>
    </citation>
    <scope>NUCLEOTIDE SEQUENCE [LARGE SCALE GENOMIC DNA]</scope>
    <source>
        <strain evidence="2 3">MTCD1</strain>
    </source>
</reference>
<dbReference type="Proteomes" id="UP000197068">
    <property type="component" value="Unassembled WGS sequence"/>
</dbReference>
<dbReference type="EMBL" id="BDQM01000097">
    <property type="protein sequence ID" value="GAW98030.1"/>
    <property type="molecule type" value="Genomic_DNA"/>
</dbReference>